<dbReference type="VEuPathDB" id="VectorBase:AGAMI1_002738"/>
<reference evidence="6" key="2">
    <citation type="submission" date="2002-03" db="EMBL/GenBank/DDBJ databases">
        <authorList>
            <consortium name="The Anopheles Genome Sequencing Consortium"/>
        </authorList>
    </citation>
    <scope>NUCLEOTIDE SEQUENCE</scope>
    <source>
        <strain evidence="6">PEST</strain>
    </source>
</reference>
<reference evidence="6" key="4">
    <citation type="journal article" date="2007" name="Genome Biol.">
        <title>Update of the Anopheles gambiae PEST genome assembly.</title>
        <authorList>
            <person name="Sharakhova M.V."/>
            <person name="Hammond M.P."/>
            <person name="Lobo N.F."/>
            <person name="Krzywinski J."/>
            <person name="Unger M.F."/>
            <person name="Hillenmeyer M.E."/>
            <person name="Bruggner R.V."/>
            <person name="Birney E."/>
            <person name="Collins F.H."/>
        </authorList>
    </citation>
    <scope>NUCLEOTIDE SEQUENCE</scope>
    <source>
        <strain evidence="6">PEST</strain>
    </source>
</reference>
<feature type="compositionally biased region" description="Polar residues" evidence="4">
    <location>
        <begin position="95"/>
        <end position="111"/>
    </location>
</feature>
<evidence type="ECO:0000259" key="5">
    <source>
        <dbReference type="SMART" id="SM00249"/>
    </source>
</evidence>
<dbReference type="STRING" id="7165.A7UUV9"/>
<dbReference type="InterPro" id="IPR013083">
    <property type="entry name" value="Znf_RING/FYVE/PHD"/>
</dbReference>
<feature type="region of interest" description="Disordered" evidence="4">
    <location>
        <begin position="59"/>
        <end position="138"/>
    </location>
</feature>
<dbReference type="InterPro" id="IPR011011">
    <property type="entry name" value="Znf_FYVE_PHD"/>
</dbReference>
<evidence type="ECO:0000313" key="6">
    <source>
        <dbReference type="EMBL" id="EDO63525.1"/>
    </source>
</evidence>
<dbReference type="InterPro" id="IPR019787">
    <property type="entry name" value="Znf_PHD-finger"/>
</dbReference>
<dbReference type="SMART" id="SM00249">
    <property type="entry name" value="PHD"/>
    <property type="match status" value="1"/>
</dbReference>
<proteinExistence type="predicted"/>
<dbReference type="Gene3D" id="3.30.40.10">
    <property type="entry name" value="Zinc/RING finger domain, C3HC4 (zinc finger)"/>
    <property type="match status" value="1"/>
</dbReference>
<evidence type="ECO:0000256" key="4">
    <source>
        <dbReference type="SAM" id="MobiDB-lite"/>
    </source>
</evidence>
<feature type="region of interest" description="Disordered" evidence="4">
    <location>
        <begin position="290"/>
        <end position="340"/>
    </location>
</feature>
<reference evidence="6" key="5">
    <citation type="submission" date="2011-05" db="EMBL/GenBank/DDBJ databases">
        <authorList>
            <consortium name="VectorBase"/>
        </authorList>
    </citation>
    <scope>NUCLEOTIDE SEQUENCE</scope>
    <source>
        <strain evidence="6">PEST</strain>
    </source>
</reference>
<protein>
    <submittedName>
        <fullName evidence="6">AGAP004688-PA</fullName>
    </submittedName>
</protein>
<dbReference type="PaxDb" id="7165-AGAP004688-PA"/>
<dbReference type="EMBL" id="AAAB01008968">
    <property type="protein sequence ID" value="EDO63525.1"/>
    <property type="molecule type" value="Genomic_DNA"/>
</dbReference>
<feature type="domain" description="Zinc finger PHD-type" evidence="5">
    <location>
        <begin position="7"/>
        <end position="52"/>
    </location>
</feature>
<feature type="compositionally biased region" description="Low complexity" evidence="4">
    <location>
        <begin position="112"/>
        <end position="134"/>
    </location>
</feature>
<feature type="compositionally biased region" description="Low complexity" evidence="4">
    <location>
        <begin position="194"/>
        <end position="248"/>
    </location>
</feature>
<dbReference type="VEuPathDB" id="VectorBase:AGAP005338"/>
<evidence type="ECO:0000256" key="2">
    <source>
        <dbReference type="ARBA" id="ARBA00022771"/>
    </source>
</evidence>
<reference evidence="6" key="3">
    <citation type="journal article" date="2004" name="Trends Parasitol.">
        <title>The Anopheles gambiae genome: an update.</title>
        <authorList>
            <person name="Mongin E."/>
            <person name="Louis C."/>
            <person name="Holt R.A."/>
            <person name="Birney E."/>
            <person name="Collins F.H."/>
        </authorList>
    </citation>
    <scope>NUCLEOTIDE SEQUENCE</scope>
    <source>
        <strain evidence="6">PEST</strain>
    </source>
</reference>
<evidence type="ECO:0000256" key="1">
    <source>
        <dbReference type="ARBA" id="ARBA00022723"/>
    </source>
</evidence>
<keyword evidence="1" id="KW-0479">Metal-binding</keyword>
<dbReference type="PhylomeDB" id="A7UUV9"/>
<sequence length="340" mass="37971">MIKRGFDCGGCERHNTVDNMVLCDRSEKWYHYGCAGVTAEVKFQEWRCESCVEVAKSEARGTGQPNPAKEAIAEPGKPAGCCKGNETKYAAPSEGETSGRTASAETLQPTTSQAARSPSAKSSKAPSRNSSAASERLAKVQELEREMAVKEFELKMASLKLEQEKLRLQCEEEAERGSHRSFASNSLKTEEWQLQRQSRQQQKQRQQQLLQQQQPQQQQPQQRQPQQQSPQQKQHPQEEQQQQRQPKQWMQPLYNVATNSGEVGENGCCKEVPVSPATVAVVEAKAITEQHASVQPLSQPRSSPPTNAHAQLDYEAQDNTLLHPKSSSRFTSMDNEAPIE</sequence>
<dbReference type="GO" id="GO:0008270">
    <property type="term" value="F:zinc ion binding"/>
    <property type="evidence" value="ECO:0007669"/>
    <property type="project" value="UniProtKB-KW"/>
</dbReference>
<dbReference type="VEuPathDB" id="VectorBase:AGAP005172"/>
<dbReference type="AlphaFoldDB" id="A7UUV9"/>
<comment type="caution">
    <text evidence="6">The sequence shown here is derived from an EMBL/GenBank/DDBJ whole genome shotgun (WGS) entry which is preliminary data.</text>
</comment>
<feature type="compositionally biased region" description="Polar residues" evidence="4">
    <location>
        <begin position="290"/>
        <end position="309"/>
    </location>
</feature>
<feature type="region of interest" description="Disordered" evidence="4">
    <location>
        <begin position="170"/>
        <end position="270"/>
    </location>
</feature>
<feature type="compositionally biased region" description="Polar residues" evidence="4">
    <location>
        <begin position="317"/>
        <end position="334"/>
    </location>
</feature>
<organism evidence="6">
    <name type="scientific">Anopheles gambiae</name>
    <name type="common">African malaria mosquito</name>
    <dbReference type="NCBI Taxonomy" id="7165"/>
    <lineage>
        <taxon>Eukaryota</taxon>
        <taxon>Metazoa</taxon>
        <taxon>Ecdysozoa</taxon>
        <taxon>Arthropoda</taxon>
        <taxon>Hexapoda</taxon>
        <taxon>Insecta</taxon>
        <taxon>Pterygota</taxon>
        <taxon>Neoptera</taxon>
        <taxon>Endopterygota</taxon>
        <taxon>Diptera</taxon>
        <taxon>Nematocera</taxon>
        <taxon>Culicoidea</taxon>
        <taxon>Culicidae</taxon>
        <taxon>Anophelinae</taxon>
        <taxon>Anopheles</taxon>
    </lineage>
</organism>
<gene>
    <name evidence="6" type="ORF">AgaP_AGAP004688</name>
</gene>
<name>A7UUV9_ANOGA</name>
<accession>A7UUV9</accession>
<keyword evidence="2" id="KW-0863">Zinc-finger</keyword>
<dbReference type="HOGENOM" id="CLU_816882_0_0_1"/>
<evidence type="ECO:0000256" key="3">
    <source>
        <dbReference type="ARBA" id="ARBA00022833"/>
    </source>
</evidence>
<reference evidence="6" key="1">
    <citation type="journal article" date="2002" name="Science">
        <title>The genome sequence of the malaria mosquito Anopheles gambiae.</title>
        <authorList>
            <person name="Holt R.A."/>
            <person name="Subramanian G.M."/>
            <person name="Halpern A."/>
            <person name="Sutton G.G."/>
            <person name="Charlab R."/>
            <person name="Nusskern D.R."/>
            <person name="Wincker P."/>
            <person name="Clark A.G."/>
            <person name="Ribeiro J.M."/>
            <person name="Wides R."/>
            <person name="Salzberg S.L."/>
            <person name="Loftus B."/>
            <person name="Yandell M."/>
            <person name="Majoros W.H."/>
            <person name="Rusch D.B."/>
            <person name="Lai Z."/>
            <person name="Kraft C.L."/>
            <person name="Abril J.F."/>
            <person name="Anthouard V."/>
            <person name="Arensburger P."/>
            <person name="Atkinson P.W."/>
            <person name="Baden H."/>
            <person name="de Berardinis V."/>
            <person name="Baldwin D."/>
            <person name="Benes V."/>
            <person name="Biedler J."/>
            <person name="Blass C."/>
            <person name="Bolanos R."/>
            <person name="Boscus D."/>
            <person name="Barnstead M."/>
            <person name="Cai S."/>
            <person name="Center A."/>
            <person name="Chaturverdi K."/>
            <person name="Christophides G.K."/>
            <person name="Chrystal M.A."/>
            <person name="Clamp M."/>
            <person name="Cravchik A."/>
            <person name="Curwen V."/>
            <person name="Dana A."/>
            <person name="Delcher A."/>
            <person name="Dew I."/>
            <person name="Evans C.A."/>
            <person name="Flanigan M."/>
            <person name="Grundschober-Freimoser A."/>
            <person name="Friedli L."/>
            <person name="Gu Z."/>
            <person name="Guan P."/>
            <person name="Guigo R."/>
            <person name="Hillenmeyer M.E."/>
            <person name="Hladun S.L."/>
            <person name="Hogan J.R."/>
            <person name="Hong Y.S."/>
            <person name="Hoover J."/>
            <person name="Jaillon O."/>
            <person name="Ke Z."/>
            <person name="Kodira C."/>
            <person name="Kokoza E."/>
            <person name="Koutsos A."/>
            <person name="Letunic I."/>
            <person name="Levitsky A."/>
            <person name="Liang Y."/>
            <person name="Lin J.J."/>
            <person name="Lobo N.F."/>
            <person name="Lopez J.R."/>
            <person name="Malek J.A."/>
            <person name="McIntosh T.C."/>
            <person name="Meister S."/>
            <person name="Miller J."/>
            <person name="Mobarry C."/>
            <person name="Mongin E."/>
            <person name="Murphy S.D."/>
            <person name="O'Brochta D.A."/>
            <person name="Pfannkoch C."/>
            <person name="Qi R."/>
            <person name="Regier M.A."/>
            <person name="Remington K."/>
            <person name="Shao H."/>
            <person name="Sharakhova M.V."/>
            <person name="Sitter C.D."/>
            <person name="Shetty J."/>
            <person name="Smith T.J."/>
            <person name="Strong R."/>
            <person name="Sun J."/>
            <person name="Thomasova D."/>
            <person name="Ton L.Q."/>
            <person name="Topalis P."/>
            <person name="Tu Z."/>
            <person name="Unger M.F."/>
            <person name="Walenz B."/>
            <person name="Wang A."/>
            <person name="Wang J."/>
            <person name="Wang M."/>
            <person name="Wang X."/>
            <person name="Woodford K.J."/>
            <person name="Wortman J.R."/>
            <person name="Wu M."/>
            <person name="Yao A."/>
            <person name="Zdobnov E.M."/>
            <person name="Zhang H."/>
            <person name="Zhao Q."/>
            <person name="Zhao S."/>
            <person name="Zhu S.C."/>
            <person name="Zhimulev I."/>
            <person name="Coluzzi M."/>
            <person name="della Torre A."/>
            <person name="Roth C.W."/>
            <person name="Louis C."/>
            <person name="Kalush F."/>
            <person name="Mural R.J."/>
            <person name="Myers E.W."/>
            <person name="Adams M.D."/>
            <person name="Smith H.O."/>
            <person name="Broder S."/>
            <person name="Gardner M.J."/>
            <person name="Fraser C.M."/>
            <person name="Birney E."/>
            <person name="Bork P."/>
            <person name="Brey P.T."/>
            <person name="Venter J.C."/>
            <person name="Weissenbach J."/>
            <person name="Kafatos F.C."/>
            <person name="Collins F.H."/>
            <person name="Hoffman S.L."/>
        </authorList>
    </citation>
    <scope>NUCLEOTIDE SEQUENCE [LARGE SCALE GENOMIC DNA]</scope>
    <source>
        <strain evidence="6">PEST</strain>
    </source>
</reference>
<keyword evidence="3" id="KW-0862">Zinc</keyword>
<dbReference type="InterPro" id="IPR001965">
    <property type="entry name" value="Znf_PHD"/>
</dbReference>
<dbReference type="OMA" id="GENGCCK"/>
<dbReference type="Pfam" id="PF00628">
    <property type="entry name" value="PHD"/>
    <property type="match status" value="1"/>
</dbReference>
<dbReference type="SUPFAM" id="SSF57903">
    <property type="entry name" value="FYVE/PHD zinc finger"/>
    <property type="match status" value="1"/>
</dbReference>